<name>G2KLQ4_MICAA</name>
<dbReference type="AlphaFoldDB" id="G2KLQ4"/>
<reference evidence="1 2" key="1">
    <citation type="journal article" date="2011" name="BMC Genomics">
        <title>Genomic insights into an obligate epibiotic bacterial predator: Micavibrio aeruginosavorus ARL-13.</title>
        <authorList>
            <person name="Wang Z."/>
            <person name="Kadouri D."/>
            <person name="Wu M."/>
        </authorList>
    </citation>
    <scope>NUCLEOTIDE SEQUENCE [LARGE SCALE GENOMIC DNA]</scope>
    <source>
        <strain evidence="1 2">ARL-13</strain>
    </source>
</reference>
<organism evidence="1 2">
    <name type="scientific">Micavibrio aeruginosavorus (strain ARL-13)</name>
    <dbReference type="NCBI Taxonomy" id="856793"/>
    <lineage>
        <taxon>Bacteria</taxon>
        <taxon>Pseudomonadati</taxon>
        <taxon>Bdellovibrionota</taxon>
        <taxon>Bdellovibrionia</taxon>
        <taxon>Bdellovibrionales</taxon>
        <taxon>Pseudobdellovibrionaceae</taxon>
        <taxon>Micavibrio</taxon>
    </lineage>
</organism>
<keyword evidence="2" id="KW-1185">Reference proteome</keyword>
<accession>G2KLQ4</accession>
<evidence type="ECO:0008006" key="3">
    <source>
        <dbReference type="Google" id="ProtNLM"/>
    </source>
</evidence>
<evidence type="ECO:0000313" key="2">
    <source>
        <dbReference type="Proteomes" id="UP000009286"/>
    </source>
</evidence>
<dbReference type="EMBL" id="CP002382">
    <property type="protein sequence ID" value="AEP08884.1"/>
    <property type="molecule type" value="Genomic_DNA"/>
</dbReference>
<protein>
    <recommendedName>
        <fullName evidence="3">Tip attachment protein J domain-containing protein</fullName>
    </recommendedName>
</protein>
<proteinExistence type="predicted"/>
<dbReference type="RefSeq" id="WP_014102107.1">
    <property type="nucleotide sequence ID" value="NC_016026.1"/>
</dbReference>
<dbReference type="eggNOG" id="COG3325">
    <property type="taxonomic scope" value="Bacteria"/>
</dbReference>
<dbReference type="OrthoDB" id="973813at2"/>
<evidence type="ECO:0000313" key="1">
    <source>
        <dbReference type="EMBL" id="AEP08884.1"/>
    </source>
</evidence>
<gene>
    <name evidence="1" type="ordered locus">MICA_547</name>
</gene>
<dbReference type="KEGG" id="mai:MICA_547"/>
<sequence length="556" mass="60656">MFAPFGFLPYGYIPPEYDNSVPDPFRALLSEPDIQLRYLIELHPYDESNIVEHTWLPAPIGWLPFGYTKAKTLGGIETVYLSDMKFITEPTDTPANQYFAPVVNNPLQFDFSILRGEEFGISSPSFGAIQIQNGNGDFDYLAGLSWKGRRIVVKAGGPSFKYSQFTTVFDGLCNAIEFDDDVITLTIRDNGLKIDQDIVSATYDGTGGLEGGDDLSGKMKPLLYGEAFNIEPVLVDPVNLIYQIHAGPMMGVDAVYDKGALLAFDEDVTDIAEAAPDAGKYATSLSSGFIKLGSTPAGRITADAHGDSAGGYVSSAADIARRLVMTKLGIQSFSATEIDGAAFNRLDDEIPGAMGLYITEKAPIRNFLDALINPCGAYWNFGRTGMLTAGYVDDPGVEIATINASNIDTSGIEAPAPISPAWRISVAYAPAWVVQKEDELAGSATDGYRTFVGQDYRTVVSEDRSVRTRNAQAVERVFYTTLADKADAESLLARLVRIYGVERKIYRVPSYGTLFRLYVGDPVKLEYPRFNINKNLSVVGISEDAETNQTTLELWG</sequence>
<dbReference type="STRING" id="856793.MICA_547"/>
<dbReference type="Proteomes" id="UP000009286">
    <property type="component" value="Chromosome"/>
</dbReference>
<dbReference type="HOGENOM" id="CLU_553987_0_0_5"/>